<sequence length="249" mass="29203">MNQIPCWFPMTTWKLPECRAVGLLALEEESDVLTSGNEPTGGEEEPDAYEELEEMKQRLILLRGKILSPELSRCQDELTTRTPESQQLELLRRQKCLLQCRLKEAKRHLEQTSREVKELEDWRCLLQSRILEIERKLSQFRWEHLKSNKIDSTTYRQKMQAQALHADNSRKCVVPMNCHKNTRQLLRGELMMLRIFLHNLFEAMVSDFRFFCRQMSINFTRLPSIDSPSPSSAETPTNSVASFEVEARE</sequence>
<dbReference type="AlphaFoldDB" id="A0A9Q0BLS4"/>
<name>A0A9Q0BLS4_9MUSC</name>
<dbReference type="Pfam" id="PF15960">
    <property type="entry name" value="DUF4763"/>
    <property type="match status" value="2"/>
</dbReference>
<accession>A0A9Q0BLS4</accession>
<feature type="region of interest" description="Disordered" evidence="1">
    <location>
        <begin position="225"/>
        <end position="249"/>
    </location>
</feature>
<feature type="compositionally biased region" description="Polar residues" evidence="1">
    <location>
        <begin position="225"/>
        <end position="241"/>
    </location>
</feature>
<gene>
    <name evidence="2" type="ORF">M5D96_009936</name>
</gene>
<dbReference type="Proteomes" id="UP001059596">
    <property type="component" value="Unassembled WGS sequence"/>
</dbReference>
<evidence type="ECO:0000313" key="2">
    <source>
        <dbReference type="EMBL" id="KAI8037187.1"/>
    </source>
</evidence>
<evidence type="ECO:0000313" key="3">
    <source>
        <dbReference type="Proteomes" id="UP001059596"/>
    </source>
</evidence>
<proteinExistence type="predicted"/>
<dbReference type="EMBL" id="JAMKOV010000013">
    <property type="protein sequence ID" value="KAI8037187.1"/>
    <property type="molecule type" value="Genomic_DNA"/>
</dbReference>
<keyword evidence="3" id="KW-1185">Reference proteome</keyword>
<protein>
    <submittedName>
        <fullName evidence="2">Uncharacterized protein</fullName>
    </submittedName>
</protein>
<comment type="caution">
    <text evidence="2">The sequence shown here is derived from an EMBL/GenBank/DDBJ whole genome shotgun (WGS) entry which is preliminary data.</text>
</comment>
<reference evidence="2" key="1">
    <citation type="journal article" date="2023" name="Genome Biol. Evol.">
        <title>Long-read-based Genome Assembly of Drosophila gunungcola Reveals Fewer Chemosensory Genes in Flower-breeding Species.</title>
        <authorList>
            <person name="Negi A."/>
            <person name="Liao B.Y."/>
            <person name="Yeh S.D."/>
        </authorList>
    </citation>
    <scope>NUCLEOTIDE SEQUENCE</scope>
    <source>
        <strain evidence="2">Sukarami</strain>
    </source>
</reference>
<dbReference type="InterPro" id="IPR031883">
    <property type="entry name" value="DUF4763"/>
</dbReference>
<evidence type="ECO:0000256" key="1">
    <source>
        <dbReference type="SAM" id="MobiDB-lite"/>
    </source>
</evidence>
<organism evidence="2 3">
    <name type="scientific">Drosophila gunungcola</name>
    <name type="common">fruit fly</name>
    <dbReference type="NCBI Taxonomy" id="103775"/>
    <lineage>
        <taxon>Eukaryota</taxon>
        <taxon>Metazoa</taxon>
        <taxon>Ecdysozoa</taxon>
        <taxon>Arthropoda</taxon>
        <taxon>Hexapoda</taxon>
        <taxon>Insecta</taxon>
        <taxon>Pterygota</taxon>
        <taxon>Neoptera</taxon>
        <taxon>Endopterygota</taxon>
        <taxon>Diptera</taxon>
        <taxon>Brachycera</taxon>
        <taxon>Muscomorpha</taxon>
        <taxon>Ephydroidea</taxon>
        <taxon>Drosophilidae</taxon>
        <taxon>Drosophila</taxon>
        <taxon>Sophophora</taxon>
    </lineage>
</organism>